<dbReference type="Gene3D" id="1.20.1080.10">
    <property type="entry name" value="Glycerol uptake facilitator protein"/>
    <property type="match status" value="1"/>
</dbReference>
<keyword evidence="13" id="KW-1185">Reference proteome</keyword>
<dbReference type="SUPFAM" id="SSF81338">
    <property type="entry name" value="Aquaporin-like"/>
    <property type="match status" value="1"/>
</dbReference>
<dbReference type="InterPro" id="IPR000425">
    <property type="entry name" value="MIP"/>
</dbReference>
<feature type="transmembrane region" description="Helical" evidence="11">
    <location>
        <begin position="188"/>
        <end position="207"/>
    </location>
</feature>
<dbReference type="EMBL" id="NAJO01000075">
    <property type="protein sequence ID" value="OQN95985.1"/>
    <property type="molecule type" value="Genomic_DNA"/>
</dbReference>
<dbReference type="FunFam" id="1.20.1080.10:FF:000024">
    <property type="entry name" value="MIP aquaporin (Eurofung)"/>
    <property type="match status" value="1"/>
</dbReference>
<protein>
    <recommendedName>
        <fullName evidence="14">Aquaporin</fullName>
    </recommendedName>
</protein>
<keyword evidence="9" id="KW-0813">Transport</keyword>
<dbReference type="InterPro" id="IPR023271">
    <property type="entry name" value="Aquaporin-like"/>
</dbReference>
<evidence type="ECO:0000313" key="12">
    <source>
        <dbReference type="EMBL" id="OQN95985.1"/>
    </source>
</evidence>
<keyword evidence="3 9" id="KW-0812">Transmembrane</keyword>
<evidence type="ECO:0000256" key="10">
    <source>
        <dbReference type="SAM" id="MobiDB-lite"/>
    </source>
</evidence>
<comment type="similarity">
    <text evidence="2 9">Belongs to the MIP/aquaporin (TC 1.A.8) family.</text>
</comment>
<feature type="compositionally biased region" description="Low complexity" evidence="10">
    <location>
        <begin position="374"/>
        <end position="390"/>
    </location>
</feature>
<evidence type="ECO:0000256" key="11">
    <source>
        <dbReference type="SAM" id="Phobius"/>
    </source>
</evidence>
<dbReference type="PANTHER" id="PTHR19139:SF199">
    <property type="entry name" value="MIP17260P"/>
    <property type="match status" value="1"/>
</dbReference>
<comment type="catalytic activity">
    <reaction evidence="8">
        <text>H2O(in) = H2O(out)</text>
        <dbReference type="Rhea" id="RHEA:29667"/>
        <dbReference type="ChEBI" id="CHEBI:15377"/>
    </reaction>
</comment>
<reference evidence="13" key="1">
    <citation type="submission" date="2017-03" db="EMBL/GenBank/DDBJ databases">
        <title>Genomes of endolithic fungi from Antarctica.</title>
        <authorList>
            <person name="Coleine C."/>
            <person name="Masonjones S."/>
            <person name="Stajich J.E."/>
        </authorList>
    </citation>
    <scope>NUCLEOTIDE SEQUENCE [LARGE SCALE GENOMIC DNA]</scope>
    <source>
        <strain evidence="13">CCFEE 5527</strain>
    </source>
</reference>
<feature type="transmembrane region" description="Helical" evidence="11">
    <location>
        <begin position="214"/>
        <end position="234"/>
    </location>
</feature>
<feature type="transmembrane region" description="Helical" evidence="11">
    <location>
        <begin position="148"/>
        <end position="168"/>
    </location>
</feature>
<dbReference type="GO" id="GO:0005886">
    <property type="term" value="C:plasma membrane"/>
    <property type="evidence" value="ECO:0007669"/>
    <property type="project" value="TreeGrafter"/>
</dbReference>
<evidence type="ECO:0008006" key="14">
    <source>
        <dbReference type="Google" id="ProtNLM"/>
    </source>
</evidence>
<dbReference type="GO" id="GO:0015250">
    <property type="term" value="F:water channel activity"/>
    <property type="evidence" value="ECO:0007669"/>
    <property type="project" value="TreeGrafter"/>
</dbReference>
<evidence type="ECO:0000256" key="1">
    <source>
        <dbReference type="ARBA" id="ARBA00004141"/>
    </source>
</evidence>
<evidence type="ECO:0000256" key="2">
    <source>
        <dbReference type="ARBA" id="ARBA00006175"/>
    </source>
</evidence>
<dbReference type="AlphaFoldDB" id="A0A1V8SA04"/>
<accession>A0A1V8SA04</accession>
<evidence type="ECO:0000256" key="5">
    <source>
        <dbReference type="ARBA" id="ARBA00022989"/>
    </source>
</evidence>
<gene>
    <name evidence="12" type="ORF">B0A48_17928</name>
</gene>
<dbReference type="OrthoDB" id="3222at2759"/>
<feature type="transmembrane region" description="Helical" evidence="11">
    <location>
        <begin position="259"/>
        <end position="279"/>
    </location>
</feature>
<evidence type="ECO:0000256" key="7">
    <source>
        <dbReference type="ARBA" id="ARBA00023180"/>
    </source>
</evidence>
<feature type="region of interest" description="Disordered" evidence="10">
    <location>
        <begin position="326"/>
        <end position="434"/>
    </location>
</feature>
<evidence type="ECO:0000256" key="8">
    <source>
        <dbReference type="ARBA" id="ARBA00034651"/>
    </source>
</evidence>
<dbReference type="PRINTS" id="PR00783">
    <property type="entry name" value="MINTRINSICP"/>
</dbReference>
<keyword evidence="4" id="KW-0677">Repeat</keyword>
<organism evidence="12 13">
    <name type="scientific">Cryoendolithus antarcticus</name>
    <dbReference type="NCBI Taxonomy" id="1507870"/>
    <lineage>
        <taxon>Eukaryota</taxon>
        <taxon>Fungi</taxon>
        <taxon>Dikarya</taxon>
        <taxon>Ascomycota</taxon>
        <taxon>Pezizomycotina</taxon>
        <taxon>Dothideomycetes</taxon>
        <taxon>Dothideomycetidae</taxon>
        <taxon>Cladosporiales</taxon>
        <taxon>Cladosporiaceae</taxon>
        <taxon>Cryoendolithus</taxon>
    </lineage>
</organism>
<comment type="caution">
    <text evidence="12">The sequence shown here is derived from an EMBL/GenBank/DDBJ whole genome shotgun (WGS) entry which is preliminary data.</text>
</comment>
<keyword evidence="5 11" id="KW-1133">Transmembrane helix</keyword>
<comment type="subcellular location">
    <subcellularLocation>
        <location evidence="1">Membrane</location>
        <topology evidence="1">Multi-pass membrane protein</topology>
    </subcellularLocation>
</comment>
<feature type="transmembrane region" description="Helical" evidence="11">
    <location>
        <begin position="51"/>
        <end position="69"/>
    </location>
</feature>
<name>A0A1V8SA04_9PEZI</name>
<proteinExistence type="inferred from homology"/>
<dbReference type="Pfam" id="PF00230">
    <property type="entry name" value="MIP"/>
    <property type="match status" value="1"/>
</dbReference>
<sequence length="434" mass="46297">MDGMNANFDDGRERMFNLPFMKKRREREVNDKNQLRVPLLGFMPNKIRNNFVAFSGEFVGTFLFLFFAFSGTQVANAAQGNGAATSGGLGSISQAPNTGTLGYISLVFGFSLAVNAWVFFRVSGGLFNPAVTLGMGLIGAITWHRAGLVFLAQILASMASSGVVSALFPGPLNVSTTLGGGTSIVQGLFIEMFLTSELVFTIFMLAAEKHKGTFLAPVGIGLSLFIAELSGVYFTGGSLNPARSFGPCVVLHAFPGYHWIYWLGPALGSILAVLFYRFVKAMEYETANPGQDFNDQEAGVFEFDEENAGTAADVARPTGEDLRVLSMPMDGRNSGRFGTSSTNVDDEREPKIESLAERLEGSPLPNPQTPPAKVNGVRSGSVGSGESTSRGRIRAGTGGSPAQKLTQHLGLPPVLASRPSSHPENVEELNEKST</sequence>
<evidence type="ECO:0000256" key="4">
    <source>
        <dbReference type="ARBA" id="ARBA00022737"/>
    </source>
</evidence>
<evidence type="ECO:0000256" key="6">
    <source>
        <dbReference type="ARBA" id="ARBA00023136"/>
    </source>
</evidence>
<dbReference type="Proteomes" id="UP000192596">
    <property type="component" value="Unassembled WGS sequence"/>
</dbReference>
<dbReference type="InParanoid" id="A0A1V8SA04"/>
<dbReference type="InterPro" id="IPR034294">
    <property type="entry name" value="Aquaporin_transptr"/>
</dbReference>
<keyword evidence="7" id="KW-0325">Glycoprotein</keyword>
<keyword evidence="6 11" id="KW-0472">Membrane</keyword>
<dbReference type="STRING" id="1507870.A0A1V8SA04"/>
<evidence type="ECO:0000256" key="3">
    <source>
        <dbReference type="ARBA" id="ARBA00022692"/>
    </source>
</evidence>
<dbReference type="FunCoup" id="A0A1V8SA04">
    <property type="interactions" value="422"/>
</dbReference>
<feature type="compositionally biased region" description="Basic and acidic residues" evidence="10">
    <location>
        <begin position="348"/>
        <end position="360"/>
    </location>
</feature>
<feature type="transmembrane region" description="Helical" evidence="11">
    <location>
        <begin position="126"/>
        <end position="143"/>
    </location>
</feature>
<dbReference type="PANTHER" id="PTHR19139">
    <property type="entry name" value="AQUAPORIN TRANSPORTER"/>
    <property type="match status" value="1"/>
</dbReference>
<evidence type="ECO:0000313" key="13">
    <source>
        <dbReference type="Proteomes" id="UP000192596"/>
    </source>
</evidence>
<evidence type="ECO:0000256" key="9">
    <source>
        <dbReference type="RuleBase" id="RU000477"/>
    </source>
</evidence>